<evidence type="ECO:0000256" key="1">
    <source>
        <dbReference type="ARBA" id="ARBA00004651"/>
    </source>
</evidence>
<comment type="similarity">
    <text evidence="2 7">Belongs to the UPF0056 (MarC) family.</text>
</comment>
<feature type="transmembrane region" description="Helical" evidence="7">
    <location>
        <begin position="12"/>
        <end position="33"/>
    </location>
</feature>
<dbReference type="Proteomes" id="UP001606099">
    <property type="component" value="Unassembled WGS sequence"/>
</dbReference>
<evidence type="ECO:0000256" key="6">
    <source>
        <dbReference type="ARBA" id="ARBA00023136"/>
    </source>
</evidence>
<evidence type="ECO:0000256" key="2">
    <source>
        <dbReference type="ARBA" id="ARBA00009784"/>
    </source>
</evidence>
<dbReference type="RefSeq" id="WP_394457704.1">
    <property type="nucleotide sequence ID" value="NZ_JBIGHZ010000001.1"/>
</dbReference>
<dbReference type="PANTHER" id="PTHR33508:SF1">
    <property type="entry name" value="UPF0056 MEMBRANE PROTEIN YHCE"/>
    <property type="match status" value="1"/>
</dbReference>
<dbReference type="Pfam" id="PF01914">
    <property type="entry name" value="MarC"/>
    <property type="match status" value="1"/>
</dbReference>
<comment type="caution">
    <text evidence="8">The sequence shown here is derived from an EMBL/GenBank/DDBJ whole genome shotgun (WGS) entry which is preliminary data.</text>
</comment>
<evidence type="ECO:0000313" key="8">
    <source>
        <dbReference type="EMBL" id="MFG6446654.1"/>
    </source>
</evidence>
<keyword evidence="9" id="KW-1185">Reference proteome</keyword>
<proteinExistence type="inferred from homology"/>
<name>A0ABW7FQP8_9BURK</name>
<keyword evidence="3" id="KW-1003">Cell membrane</keyword>
<evidence type="ECO:0000256" key="3">
    <source>
        <dbReference type="ARBA" id="ARBA00022475"/>
    </source>
</evidence>
<dbReference type="PANTHER" id="PTHR33508">
    <property type="entry name" value="UPF0056 MEMBRANE PROTEIN YHCE"/>
    <property type="match status" value="1"/>
</dbReference>
<evidence type="ECO:0000256" key="5">
    <source>
        <dbReference type="ARBA" id="ARBA00022989"/>
    </source>
</evidence>
<accession>A0ABW7FQP8</accession>
<keyword evidence="6 7" id="KW-0472">Membrane</keyword>
<protein>
    <recommendedName>
        <fullName evidence="7">UPF0056 membrane protein</fullName>
    </recommendedName>
</protein>
<sequence>METLPQIAQSLLLVPLTLLPIINPVSAAPILLTSANGVDSVLKRLARQVAINACFVIVVSMLVGTYVLDLFGISLPIVRIAGGLLVASAGWSMLTGQDQDAVRSAVRDHSTPDLSEAEIVKRSFFPLTFPLTTGPGCIAACIALGAQFPRSPMLYVAGAGIAILGAAITSLVLYLVLRNAGRLLTLLGEIGTLVMMRIMAFILVCVGIQILWTGWVELNSITT</sequence>
<organism evidence="8 9">
    <name type="scientific">Roseateles rivi</name>
    <dbReference type="NCBI Taxonomy" id="3299028"/>
    <lineage>
        <taxon>Bacteria</taxon>
        <taxon>Pseudomonadati</taxon>
        <taxon>Pseudomonadota</taxon>
        <taxon>Betaproteobacteria</taxon>
        <taxon>Burkholderiales</taxon>
        <taxon>Sphaerotilaceae</taxon>
        <taxon>Roseateles</taxon>
    </lineage>
</organism>
<evidence type="ECO:0000313" key="9">
    <source>
        <dbReference type="Proteomes" id="UP001606099"/>
    </source>
</evidence>
<reference evidence="8 9" key="1">
    <citation type="submission" date="2024-08" db="EMBL/GenBank/DDBJ databases">
        <authorList>
            <person name="Lu H."/>
        </authorList>
    </citation>
    <scope>NUCLEOTIDE SEQUENCE [LARGE SCALE GENOMIC DNA]</scope>
    <source>
        <strain evidence="8 9">BYS180W</strain>
    </source>
</reference>
<feature type="transmembrane region" description="Helical" evidence="7">
    <location>
        <begin position="154"/>
        <end position="177"/>
    </location>
</feature>
<gene>
    <name evidence="8" type="ORF">ACG0Z6_00205</name>
</gene>
<feature type="transmembrane region" description="Helical" evidence="7">
    <location>
        <begin position="45"/>
        <end position="67"/>
    </location>
</feature>
<dbReference type="NCBIfam" id="TIGR00427">
    <property type="entry name" value="NAAT family transporter"/>
    <property type="match status" value="1"/>
</dbReference>
<comment type="subcellular location">
    <subcellularLocation>
        <location evidence="1 7">Cell membrane</location>
        <topology evidence="1 7">Multi-pass membrane protein</topology>
    </subcellularLocation>
</comment>
<feature type="transmembrane region" description="Helical" evidence="7">
    <location>
        <begin position="124"/>
        <end position="148"/>
    </location>
</feature>
<evidence type="ECO:0000256" key="4">
    <source>
        <dbReference type="ARBA" id="ARBA00022692"/>
    </source>
</evidence>
<dbReference type="EMBL" id="JBIGHZ010000001">
    <property type="protein sequence ID" value="MFG6446654.1"/>
    <property type="molecule type" value="Genomic_DNA"/>
</dbReference>
<feature type="transmembrane region" description="Helical" evidence="7">
    <location>
        <begin position="198"/>
        <end position="215"/>
    </location>
</feature>
<keyword evidence="5 7" id="KW-1133">Transmembrane helix</keyword>
<dbReference type="InterPro" id="IPR002771">
    <property type="entry name" value="Multi_antbiot-R_MarC"/>
</dbReference>
<evidence type="ECO:0000256" key="7">
    <source>
        <dbReference type="RuleBase" id="RU362048"/>
    </source>
</evidence>
<feature type="transmembrane region" description="Helical" evidence="7">
    <location>
        <begin position="73"/>
        <end position="94"/>
    </location>
</feature>
<keyword evidence="4 7" id="KW-0812">Transmembrane</keyword>